<comment type="subunit">
    <text evidence="7">Heterododecamer (2C3:3R2) of six catalytic PyrB chains organized as two trimers (C3), and six regulatory PyrI chains organized as three dimers (R2).</text>
</comment>
<dbReference type="InterPro" id="IPR006130">
    <property type="entry name" value="Asp/Orn_carbamoylTrfase"/>
</dbReference>
<dbReference type="HAMAP" id="MF_00001">
    <property type="entry name" value="Asp_carb_tr"/>
    <property type="match status" value="1"/>
</dbReference>
<evidence type="ECO:0000256" key="2">
    <source>
        <dbReference type="ARBA" id="ARBA00008896"/>
    </source>
</evidence>
<dbReference type="GO" id="GO:0016597">
    <property type="term" value="F:amino acid binding"/>
    <property type="evidence" value="ECO:0007669"/>
    <property type="project" value="InterPro"/>
</dbReference>
<evidence type="ECO:0000259" key="8">
    <source>
        <dbReference type="Pfam" id="PF00185"/>
    </source>
</evidence>
<dbReference type="Pfam" id="PF02729">
    <property type="entry name" value="OTCace_N"/>
    <property type="match status" value="1"/>
</dbReference>
<dbReference type="FunFam" id="3.40.50.1370:FF:000007">
    <property type="entry name" value="Aspartate carbamoyltransferase"/>
    <property type="match status" value="1"/>
</dbReference>
<feature type="binding site" evidence="7">
    <location>
        <position position="223"/>
    </location>
    <ligand>
        <name>L-aspartate</name>
        <dbReference type="ChEBI" id="CHEBI:29991"/>
    </ligand>
</feature>
<dbReference type="GO" id="GO:0006520">
    <property type="term" value="P:amino acid metabolic process"/>
    <property type="evidence" value="ECO:0007669"/>
    <property type="project" value="InterPro"/>
</dbReference>
<dbReference type="EMBL" id="CP002085">
    <property type="protein sequence ID" value="ADK86008.1"/>
    <property type="molecule type" value="Genomic_DNA"/>
</dbReference>
<organism evidence="10 11">
    <name type="scientific">Desulfarculus baarsii (strain ATCC 33931 / DSM 2075 / LMG 7858 / VKM B-1802 / 2st14)</name>
    <dbReference type="NCBI Taxonomy" id="644282"/>
    <lineage>
        <taxon>Bacteria</taxon>
        <taxon>Pseudomonadati</taxon>
        <taxon>Thermodesulfobacteriota</taxon>
        <taxon>Desulfarculia</taxon>
        <taxon>Desulfarculales</taxon>
        <taxon>Desulfarculaceae</taxon>
        <taxon>Desulfarculus</taxon>
    </lineage>
</organism>
<dbReference type="InterPro" id="IPR006132">
    <property type="entry name" value="Asp/Orn_carbamoyltranf_P-bd"/>
</dbReference>
<feature type="binding site" evidence="7">
    <location>
        <position position="59"/>
    </location>
    <ligand>
        <name>carbamoyl phosphate</name>
        <dbReference type="ChEBI" id="CHEBI:58228"/>
    </ligand>
</feature>
<dbReference type="UniPathway" id="UPA00070">
    <property type="reaction ID" value="UER00116"/>
</dbReference>
<dbReference type="PANTHER" id="PTHR45753">
    <property type="entry name" value="ORNITHINE CARBAMOYLTRANSFERASE, MITOCHONDRIAL"/>
    <property type="match status" value="1"/>
</dbReference>
<feature type="domain" description="Aspartate/ornithine carbamoyltransferase Asp/Orn-binding" evidence="8">
    <location>
        <begin position="155"/>
        <end position="302"/>
    </location>
</feature>
<dbReference type="GO" id="GO:0044205">
    <property type="term" value="P:'de novo' UMP biosynthetic process"/>
    <property type="evidence" value="ECO:0007669"/>
    <property type="project" value="UniProtKB-UniRule"/>
</dbReference>
<feature type="binding site" evidence="7">
    <location>
        <position position="265"/>
    </location>
    <ligand>
        <name>carbamoyl phosphate</name>
        <dbReference type="ChEBI" id="CHEBI:58228"/>
    </ligand>
</feature>
<evidence type="ECO:0000256" key="6">
    <source>
        <dbReference type="ARBA" id="ARBA00048859"/>
    </source>
</evidence>
<dbReference type="SUPFAM" id="SSF53671">
    <property type="entry name" value="Aspartate/ornithine carbamoyltransferase"/>
    <property type="match status" value="1"/>
</dbReference>
<dbReference type="PANTHER" id="PTHR45753:SF6">
    <property type="entry name" value="ASPARTATE CARBAMOYLTRANSFERASE"/>
    <property type="match status" value="1"/>
</dbReference>
<dbReference type="NCBIfam" id="NF002032">
    <property type="entry name" value="PRK00856.1"/>
    <property type="match status" value="1"/>
</dbReference>
<dbReference type="InterPro" id="IPR002082">
    <property type="entry name" value="Asp_carbamoyltransf"/>
</dbReference>
<dbReference type="InterPro" id="IPR006131">
    <property type="entry name" value="Asp_carbamoyltransf_Asp/Orn-bd"/>
</dbReference>
<gene>
    <name evidence="7" type="primary">pyrB</name>
    <name evidence="10" type="ordered locus">Deba_2654</name>
</gene>
<dbReference type="Proteomes" id="UP000009047">
    <property type="component" value="Chromosome"/>
</dbReference>
<evidence type="ECO:0000259" key="9">
    <source>
        <dbReference type="Pfam" id="PF02729"/>
    </source>
</evidence>
<evidence type="ECO:0000313" key="10">
    <source>
        <dbReference type="EMBL" id="ADK86008.1"/>
    </source>
</evidence>
<dbReference type="eggNOG" id="COG0540">
    <property type="taxonomic scope" value="Bacteria"/>
</dbReference>
<comment type="pathway">
    <text evidence="1 7">Pyrimidine metabolism; UMP biosynthesis via de novo pathway; (S)-dihydroorotate from bicarbonate: step 2/3.</text>
</comment>
<evidence type="ECO:0000256" key="1">
    <source>
        <dbReference type="ARBA" id="ARBA00004852"/>
    </source>
</evidence>
<feature type="domain" description="Aspartate/ornithine carbamoyltransferase carbamoyl-P binding" evidence="9">
    <location>
        <begin position="6"/>
        <end position="149"/>
    </location>
</feature>
<protein>
    <recommendedName>
        <fullName evidence="7">Aspartate carbamoyltransferase</fullName>
        <ecNumber evidence="7">2.1.3.2</ecNumber>
    </recommendedName>
    <alternativeName>
        <fullName evidence="7">Aspartate transcarbamylase</fullName>
        <shortName evidence="7">ATCase</shortName>
    </alternativeName>
</protein>
<comment type="function">
    <text evidence="5 7">Catalyzes the condensation of carbamoyl phosphate and aspartate to form carbamoyl aspartate and inorganic phosphate, the committed step in the de novo pyrimidine nucleotide biosynthesis pathway.</text>
</comment>
<feature type="binding site" evidence="7">
    <location>
        <position position="58"/>
    </location>
    <ligand>
        <name>carbamoyl phosphate</name>
        <dbReference type="ChEBI" id="CHEBI:58228"/>
    </ligand>
</feature>
<dbReference type="RefSeq" id="WP_013259447.1">
    <property type="nucleotide sequence ID" value="NC_014365.1"/>
</dbReference>
<keyword evidence="4 7" id="KW-0665">Pyrimidine biosynthesis</keyword>
<dbReference type="EC" id="2.1.3.2" evidence="7"/>
<comment type="similarity">
    <text evidence="2 7">Belongs to the aspartate/ornithine carbamoyltransferase superfamily. ATCase family.</text>
</comment>
<dbReference type="GO" id="GO:0004070">
    <property type="term" value="F:aspartate carbamoyltransferase activity"/>
    <property type="evidence" value="ECO:0007669"/>
    <property type="project" value="UniProtKB-UniRule"/>
</dbReference>
<dbReference type="InterPro" id="IPR036901">
    <property type="entry name" value="Asp/Orn_carbamoylTrfase_sf"/>
</dbReference>
<dbReference type="AlphaFoldDB" id="E1QKB5"/>
<evidence type="ECO:0000256" key="7">
    <source>
        <dbReference type="HAMAP-Rule" id="MF_00001"/>
    </source>
</evidence>
<feature type="binding site" evidence="7">
    <location>
        <position position="136"/>
    </location>
    <ligand>
        <name>carbamoyl phosphate</name>
        <dbReference type="ChEBI" id="CHEBI:58228"/>
    </ligand>
</feature>
<dbReference type="KEGG" id="dbr:Deba_2654"/>
<dbReference type="PRINTS" id="PR00101">
    <property type="entry name" value="ATCASE"/>
</dbReference>
<feature type="binding site" evidence="7">
    <location>
        <position position="264"/>
    </location>
    <ligand>
        <name>carbamoyl phosphate</name>
        <dbReference type="ChEBI" id="CHEBI:58228"/>
    </ligand>
</feature>
<dbReference type="Pfam" id="PF00185">
    <property type="entry name" value="OTCace"/>
    <property type="match status" value="1"/>
</dbReference>
<keyword evidence="11" id="KW-1185">Reference proteome</keyword>
<keyword evidence="3 7" id="KW-0808">Transferase</keyword>
<dbReference type="GO" id="GO:0006207">
    <property type="term" value="P:'de novo' pyrimidine nucleobase biosynthetic process"/>
    <property type="evidence" value="ECO:0007669"/>
    <property type="project" value="InterPro"/>
</dbReference>
<evidence type="ECO:0000256" key="4">
    <source>
        <dbReference type="ARBA" id="ARBA00022975"/>
    </source>
</evidence>
<dbReference type="HOGENOM" id="CLU_043846_2_0_7"/>
<evidence type="ECO:0000256" key="5">
    <source>
        <dbReference type="ARBA" id="ARBA00043884"/>
    </source>
</evidence>
<name>E1QKB5_DESB2</name>
<dbReference type="NCBIfam" id="TIGR00670">
    <property type="entry name" value="asp_carb_tr"/>
    <property type="match status" value="1"/>
</dbReference>
<feature type="binding site" evidence="7">
    <location>
        <position position="108"/>
    </location>
    <ligand>
        <name>carbamoyl phosphate</name>
        <dbReference type="ChEBI" id="CHEBI:58228"/>
    </ligand>
</feature>
<feature type="binding site" evidence="7">
    <location>
        <position position="86"/>
    </location>
    <ligand>
        <name>L-aspartate</name>
        <dbReference type="ChEBI" id="CHEBI:29991"/>
    </ligand>
</feature>
<accession>E1QKB5</accession>
<evidence type="ECO:0000313" key="11">
    <source>
        <dbReference type="Proteomes" id="UP000009047"/>
    </source>
</evidence>
<dbReference type="STRING" id="644282.Deba_2654"/>
<evidence type="ECO:0000256" key="3">
    <source>
        <dbReference type="ARBA" id="ARBA00022679"/>
    </source>
</evidence>
<sequence length="308" mass="33386">MSWKRKHLLGLEGLSAEEIGVVLDTAESLKEINARPIKKVPTLRGRTVVLFFYEPSTRTKTSFDLACKRLSADAVALAPKTSSLTKGETLIDTAQTLQAMSPDLIVMRHSSSGAPHLLARHVNVSIINAGDGAHEHPTQALLDMLTIREKKGRVQGLEVAIIGDITHSRVARSNIIGLRTMGARVRVYGPPTLLPPHAATLGARVARSMDEAVEGADVVMMLRVQQERLHDVLFPSLREYSRLYGLGESHLRRAAEGVIVMHPGPINRGVEIAPQVADGPYSVILDQVANGVAVRMALLYLMIGAEGL</sequence>
<feature type="binding site" evidence="7">
    <location>
        <position position="139"/>
    </location>
    <ligand>
        <name>carbamoyl phosphate</name>
        <dbReference type="ChEBI" id="CHEBI:58228"/>
    </ligand>
</feature>
<dbReference type="PROSITE" id="PS00097">
    <property type="entry name" value="CARBAMOYLTRANSFERASE"/>
    <property type="match status" value="1"/>
</dbReference>
<comment type="catalytic activity">
    <reaction evidence="6 7">
        <text>carbamoyl phosphate + L-aspartate = N-carbamoyl-L-aspartate + phosphate + H(+)</text>
        <dbReference type="Rhea" id="RHEA:20013"/>
        <dbReference type="ChEBI" id="CHEBI:15378"/>
        <dbReference type="ChEBI" id="CHEBI:29991"/>
        <dbReference type="ChEBI" id="CHEBI:32814"/>
        <dbReference type="ChEBI" id="CHEBI:43474"/>
        <dbReference type="ChEBI" id="CHEBI:58228"/>
        <dbReference type="EC" id="2.1.3.2"/>
    </reaction>
</comment>
<dbReference type="OrthoDB" id="9774690at2"/>
<feature type="binding site" evidence="7">
    <location>
        <position position="169"/>
    </location>
    <ligand>
        <name>L-aspartate</name>
        <dbReference type="ChEBI" id="CHEBI:29991"/>
    </ligand>
</feature>
<dbReference type="Gene3D" id="3.40.50.1370">
    <property type="entry name" value="Aspartate/ornithine carbamoyltransferase"/>
    <property type="match status" value="2"/>
</dbReference>
<dbReference type="GO" id="GO:0005829">
    <property type="term" value="C:cytosol"/>
    <property type="evidence" value="ECO:0007669"/>
    <property type="project" value="TreeGrafter"/>
</dbReference>
<dbReference type="PRINTS" id="PR00100">
    <property type="entry name" value="AOTCASE"/>
</dbReference>
<proteinExistence type="inferred from homology"/>
<reference evidence="10 11" key="1">
    <citation type="journal article" date="2010" name="Stand. Genomic Sci.">
        <title>Complete genome sequence of Desulfarculus baarsii type strain (2st14).</title>
        <authorList>
            <person name="Sun H."/>
            <person name="Spring S."/>
            <person name="Lapidus A."/>
            <person name="Davenport K."/>
            <person name="Del Rio T.G."/>
            <person name="Tice H."/>
            <person name="Nolan M."/>
            <person name="Copeland A."/>
            <person name="Cheng J.F."/>
            <person name="Lucas S."/>
            <person name="Tapia R."/>
            <person name="Goodwin L."/>
            <person name="Pitluck S."/>
            <person name="Ivanova N."/>
            <person name="Pagani I."/>
            <person name="Mavromatis K."/>
            <person name="Ovchinnikova G."/>
            <person name="Pati A."/>
            <person name="Chen A."/>
            <person name="Palaniappan K."/>
            <person name="Hauser L."/>
            <person name="Chang Y.J."/>
            <person name="Jeffries C.D."/>
            <person name="Detter J.C."/>
            <person name="Han C."/>
            <person name="Rohde M."/>
            <person name="Brambilla E."/>
            <person name="Goker M."/>
            <person name="Woyke T."/>
            <person name="Bristow J."/>
            <person name="Eisen J.A."/>
            <person name="Markowitz V."/>
            <person name="Hugenholtz P."/>
            <person name="Kyrpides N.C."/>
            <person name="Klenk H.P."/>
            <person name="Land M."/>
        </authorList>
    </citation>
    <scope>NUCLEOTIDE SEQUENCE [LARGE SCALE GENOMIC DNA]</scope>
    <source>
        <strain evidence="11">ATCC 33931 / DSM 2075 / LMG 7858 / VKM B-1802 / 2st14</strain>
    </source>
</reference>